<evidence type="ECO:0000256" key="5">
    <source>
        <dbReference type="RuleBase" id="RU367079"/>
    </source>
</evidence>
<dbReference type="GO" id="GO:0006904">
    <property type="term" value="P:vesicle docking involved in exocytosis"/>
    <property type="evidence" value="ECO:0007669"/>
    <property type="project" value="InterPro"/>
</dbReference>
<dbReference type="PANTHER" id="PTHR14146:SF0">
    <property type="entry name" value="EXOCYST COMPLEX COMPONENT 4"/>
    <property type="match status" value="1"/>
</dbReference>
<feature type="domain" description="Exocyst complex component Sec8 middle helical bundle" evidence="9">
    <location>
        <begin position="288"/>
        <end position="516"/>
    </location>
</feature>
<dbReference type="InterPro" id="IPR048630">
    <property type="entry name" value="Sec8_M"/>
</dbReference>
<dbReference type="InterPro" id="IPR007191">
    <property type="entry name" value="Sec8_exocyst_N"/>
</dbReference>
<dbReference type="GO" id="GO:0032584">
    <property type="term" value="C:growth cone membrane"/>
    <property type="evidence" value="ECO:0007669"/>
    <property type="project" value="TreeGrafter"/>
</dbReference>
<reference evidence="11" key="1">
    <citation type="submission" date="2025-08" db="UniProtKB">
        <authorList>
            <consortium name="RefSeq"/>
        </authorList>
    </citation>
    <scope>IDENTIFICATION</scope>
    <source>
        <tissue evidence="11">Total insect</tissue>
    </source>
</reference>
<dbReference type="GO" id="GO:0006893">
    <property type="term" value="P:Golgi to plasma membrane transport"/>
    <property type="evidence" value="ECO:0007669"/>
    <property type="project" value="TreeGrafter"/>
</dbReference>
<dbReference type="InParanoid" id="A0A6P8Z2X4"/>
<dbReference type="GO" id="GO:0015031">
    <property type="term" value="P:protein transport"/>
    <property type="evidence" value="ECO:0007669"/>
    <property type="project" value="UniProtKB-KW"/>
</dbReference>
<sequence length="1018" mass="114200">MAGVAPPTKPPRSVKQPKESSGLLMSVIRTLSASESNEQRDREKAKLEKEYKRSDQRLDELISLHHNDLTQVMQVFAKLSATVTASREKILAVKENLQACKMLLHCRRDELKKLWLEGVEHKHVLQLLEEIEQLREVPSQLAIHLAKKQYLQATKLLVSALSLGDGSLEKVEALRDLRNELQAKKQQLHVKLLEELSHHLYVESTQDVLALRRQGSGRDMNACASPFQRASELRASARGKARRNLLDVTAFPGTPSNRPGLSPKGSAVDAFDLSEDIDFTTTHVNPEHYVAIIIECLAVLGKIPEAVESLRVQMQSELLGVVSRTTRALLDGVVLQAPITGQAGLAGPSLWPVPSVVSIPNGPGTPSQVPNGDGRHKAGHGSGSGNTQPNHPLPELLYTLLDQFRHIAEGHRFVLKRMGQTCEKYNLKNIRLYEISDLWSMVQAVMQLVLTDYLDIQNTAADAQQATSSFSEQSSDISSYFSRRKIQRPKKTPLFKFEHSLNALNTSIAEEQSGLKVHADGRPQRDKLLICSSDPHNITLIFIPITKFIEEIEMATNCKVGVPCTLNAFLSDYIKEVFLGRYQSKMSSTIEMVTKSPEAWRGIITPEQMRELRRTRPLLLSTVAVDGCVKGLHQLIMALPVYTEHFLGIVSNLLCSYRETCQAAYRGKVQPESEDKRIFSAAFLKDEDISRFIKSLPNWANLQAQKAIHLQRQKRRALHREETTDEESPEDIRQRNEKEAEILASALGEGGVNHHEIISDVKHLRSLALLQESMEWFAGCLYNFASELPRQSPTQPVVRVMSEASPVVQNATVDGLQQLAKEFEDLADTCLLVLHLEVRVQCFHYLLPKVKDYGRLADCGMDSQEPDPKVLELTRALTGCDEALTSILQPLKCKYVFEGLGHFMSKILMSVAQYIDRIDEGGIQKMCRNIFTLQQSLTNITMTREVALDHARHYYELFYLTPEEILSGVVEKGPQFSELEYMNAFQLVHRSQPDQDVTALNAHLTRLSDILGEVGVTV</sequence>
<name>A0A6P8Z2X4_THRPL</name>
<evidence type="ECO:0000256" key="4">
    <source>
        <dbReference type="ARBA" id="ARBA00022927"/>
    </source>
</evidence>
<feature type="region of interest" description="Disordered" evidence="7">
    <location>
        <begin position="1"/>
        <end position="20"/>
    </location>
</feature>
<feature type="domain" description="Exocyst complex component Sec8 N-terminal" evidence="8">
    <location>
        <begin position="45"/>
        <end position="141"/>
    </location>
</feature>
<evidence type="ECO:0000256" key="2">
    <source>
        <dbReference type="ARBA" id="ARBA00022448"/>
    </source>
</evidence>
<comment type="function">
    <text evidence="5">Component of the exocyst complex involved in the docking of exocytic vesicles with fusion sites on the plasma membrane.</text>
</comment>
<dbReference type="RefSeq" id="XP_034244380.1">
    <property type="nucleotide sequence ID" value="XM_034388489.1"/>
</dbReference>
<dbReference type="GeneID" id="117647010"/>
<dbReference type="AlphaFoldDB" id="A0A6P8Z2X4"/>
<dbReference type="Pfam" id="PF04048">
    <property type="entry name" value="Sec8_N"/>
    <property type="match status" value="1"/>
</dbReference>
<dbReference type="OrthoDB" id="272977at2759"/>
<dbReference type="CTD" id="40712"/>
<evidence type="ECO:0000256" key="6">
    <source>
        <dbReference type="SAM" id="Coils"/>
    </source>
</evidence>
<proteinExistence type="inferred from homology"/>
<evidence type="ECO:0000256" key="7">
    <source>
        <dbReference type="SAM" id="MobiDB-lite"/>
    </source>
</evidence>
<keyword evidence="6" id="KW-0175">Coiled coil</keyword>
<accession>A0A6P8Z2X4</accession>
<feature type="coiled-coil region" evidence="6">
    <location>
        <begin position="37"/>
        <end position="64"/>
    </location>
</feature>
<evidence type="ECO:0000313" key="10">
    <source>
        <dbReference type="Proteomes" id="UP000515158"/>
    </source>
</evidence>
<evidence type="ECO:0000259" key="8">
    <source>
        <dbReference type="Pfam" id="PF04048"/>
    </source>
</evidence>
<keyword evidence="10" id="KW-1185">Reference proteome</keyword>
<keyword evidence="3 5" id="KW-0268">Exocytosis</keyword>
<dbReference type="Pfam" id="PF20652">
    <property type="entry name" value="Sec8_C"/>
    <property type="match status" value="1"/>
</dbReference>
<dbReference type="GO" id="GO:0007268">
    <property type="term" value="P:chemical synaptic transmission"/>
    <property type="evidence" value="ECO:0007669"/>
    <property type="project" value="TreeGrafter"/>
</dbReference>
<keyword evidence="4 5" id="KW-0653">Protein transport</keyword>
<gene>
    <name evidence="11" type="primary">LOC117647010</name>
</gene>
<dbReference type="GO" id="GO:0090522">
    <property type="term" value="P:vesicle tethering involved in exocytosis"/>
    <property type="evidence" value="ECO:0007669"/>
    <property type="project" value="UniProtKB-UniRule"/>
</dbReference>
<dbReference type="GO" id="GO:0045202">
    <property type="term" value="C:synapse"/>
    <property type="evidence" value="ECO:0007669"/>
    <property type="project" value="TreeGrafter"/>
</dbReference>
<evidence type="ECO:0000256" key="3">
    <source>
        <dbReference type="ARBA" id="ARBA00022483"/>
    </source>
</evidence>
<dbReference type="GO" id="GO:0000145">
    <property type="term" value="C:exocyst"/>
    <property type="evidence" value="ECO:0007669"/>
    <property type="project" value="UniProtKB-UniRule"/>
</dbReference>
<dbReference type="GO" id="GO:0006612">
    <property type="term" value="P:protein targeting to membrane"/>
    <property type="evidence" value="ECO:0007669"/>
    <property type="project" value="UniProtKB-UniRule"/>
</dbReference>
<evidence type="ECO:0000259" key="9">
    <source>
        <dbReference type="Pfam" id="PF20652"/>
    </source>
</evidence>
<dbReference type="InterPro" id="IPR039682">
    <property type="entry name" value="Sec8/EXOC4"/>
</dbReference>
<protein>
    <recommendedName>
        <fullName evidence="5">Exocyst complex component Sec8</fullName>
    </recommendedName>
</protein>
<keyword evidence="2 5" id="KW-0813">Transport</keyword>
<dbReference type="PANTHER" id="PTHR14146">
    <property type="entry name" value="EXOCYST COMPLEX COMPONENT 4"/>
    <property type="match status" value="1"/>
</dbReference>
<organism evidence="11">
    <name type="scientific">Thrips palmi</name>
    <name type="common">Melon thrips</name>
    <dbReference type="NCBI Taxonomy" id="161013"/>
    <lineage>
        <taxon>Eukaryota</taxon>
        <taxon>Metazoa</taxon>
        <taxon>Ecdysozoa</taxon>
        <taxon>Arthropoda</taxon>
        <taxon>Hexapoda</taxon>
        <taxon>Insecta</taxon>
        <taxon>Pterygota</taxon>
        <taxon>Neoptera</taxon>
        <taxon>Paraneoptera</taxon>
        <taxon>Thysanoptera</taxon>
        <taxon>Terebrantia</taxon>
        <taxon>Thripoidea</taxon>
        <taxon>Thripidae</taxon>
        <taxon>Thrips</taxon>
    </lineage>
</organism>
<feature type="region of interest" description="Disordered" evidence="7">
    <location>
        <begin position="361"/>
        <end position="392"/>
    </location>
</feature>
<dbReference type="FunCoup" id="A0A6P8Z2X4">
    <property type="interactions" value="1667"/>
</dbReference>
<dbReference type="Proteomes" id="UP000515158">
    <property type="component" value="Unplaced"/>
</dbReference>
<comment type="similarity">
    <text evidence="1 5">Belongs to the SEC8 family.</text>
</comment>
<feature type="region of interest" description="Disordered" evidence="7">
    <location>
        <begin position="713"/>
        <end position="734"/>
    </location>
</feature>
<dbReference type="KEGG" id="tpal:117647010"/>
<evidence type="ECO:0000256" key="1">
    <source>
        <dbReference type="ARBA" id="ARBA00010470"/>
    </source>
</evidence>
<evidence type="ECO:0000313" key="11">
    <source>
        <dbReference type="RefSeq" id="XP_034244380.1"/>
    </source>
</evidence>